<keyword evidence="2" id="KW-1185">Reference proteome</keyword>
<comment type="caution">
    <text evidence="1">The sequence shown here is derived from an EMBL/GenBank/DDBJ whole genome shotgun (WGS) entry which is preliminary data.</text>
</comment>
<evidence type="ECO:0000313" key="2">
    <source>
        <dbReference type="Proteomes" id="UP000589738"/>
    </source>
</evidence>
<accession>A0A841ND19</accession>
<protein>
    <submittedName>
        <fullName evidence="1">Uncharacterized protein</fullName>
    </submittedName>
</protein>
<proteinExistence type="predicted"/>
<evidence type="ECO:0000313" key="1">
    <source>
        <dbReference type="EMBL" id="MBB6369239.1"/>
    </source>
</evidence>
<sequence>MESKEDVTLHHNAGQVNVVKEKHVYLPPILYADLFKINIGTL</sequence>
<dbReference type="AlphaFoldDB" id="A0A841ND19"/>
<dbReference type="EMBL" id="JACHLC010000001">
    <property type="protein sequence ID" value="MBB6369239.1"/>
    <property type="molecule type" value="Genomic_DNA"/>
</dbReference>
<organism evidence="1 2">
    <name type="scientific">Chryseobacterium shigense</name>
    <dbReference type="NCBI Taxonomy" id="297244"/>
    <lineage>
        <taxon>Bacteria</taxon>
        <taxon>Pseudomonadati</taxon>
        <taxon>Bacteroidota</taxon>
        <taxon>Flavobacteriia</taxon>
        <taxon>Flavobacteriales</taxon>
        <taxon>Weeksellaceae</taxon>
        <taxon>Chryseobacterium group</taxon>
        <taxon>Chryseobacterium</taxon>
    </lineage>
</organism>
<name>A0A841ND19_9FLAO</name>
<gene>
    <name evidence="1" type="ORF">HNP36_000292</name>
</gene>
<reference evidence="1 2" key="1">
    <citation type="submission" date="2020-08" db="EMBL/GenBank/DDBJ databases">
        <title>Functional genomics of gut bacteria from endangered species of beetles.</title>
        <authorList>
            <person name="Carlos-Shanley C."/>
        </authorList>
    </citation>
    <scope>NUCLEOTIDE SEQUENCE [LARGE SCALE GENOMIC DNA]</scope>
    <source>
        <strain evidence="1 2">S00136</strain>
    </source>
</reference>
<dbReference type="Proteomes" id="UP000589738">
    <property type="component" value="Unassembled WGS sequence"/>
</dbReference>